<accession>A0A846MVE7</accession>
<proteinExistence type="predicted"/>
<feature type="compositionally biased region" description="Basic and acidic residues" evidence="5">
    <location>
        <begin position="199"/>
        <end position="220"/>
    </location>
</feature>
<sequence>MSLAFQFVDILVVAVILISAIYATYRGLVSESLSIFGWLAAAYAALYIGPYCAGWMRSMIEPAWLGEAVGFVLVFLVVLIPMHFAASRITANVKRSEVGTLDSVLGTGYGVLRGLAVVGIAFLVFMMVFPGRPPSWITNARLYPVIYAAAEIVVSVTPLENPKVDGKPGHKQEAVPEEPARKKPASIKDLLQDQPFGRAKQEREDKASASEKQHSEKAGDDTSATPPQAEQPAAESPHKEKAKSVKSPTKPHTAKKAPADKDQNAAEAGEGKAAASKQGQVSKKTYGAKDRHALDRLIETSHGDESGKP</sequence>
<feature type="transmembrane region" description="Helical" evidence="6">
    <location>
        <begin position="35"/>
        <end position="56"/>
    </location>
</feature>
<evidence type="ECO:0000256" key="1">
    <source>
        <dbReference type="ARBA" id="ARBA00004141"/>
    </source>
</evidence>
<feature type="transmembrane region" description="Helical" evidence="6">
    <location>
        <begin position="106"/>
        <end position="129"/>
    </location>
</feature>
<dbReference type="RefSeq" id="WP_167080338.1">
    <property type="nucleotide sequence ID" value="NZ_BAAADC010000001.1"/>
</dbReference>
<dbReference type="PANTHER" id="PTHR36926:SF1">
    <property type="entry name" value="COLICIN V PRODUCTION PROTEIN"/>
    <property type="match status" value="1"/>
</dbReference>
<feature type="region of interest" description="Disordered" evidence="5">
    <location>
        <begin position="160"/>
        <end position="309"/>
    </location>
</feature>
<gene>
    <name evidence="7" type="ORF">FHS83_000390</name>
</gene>
<dbReference type="Proteomes" id="UP000570514">
    <property type="component" value="Unassembled WGS sequence"/>
</dbReference>
<feature type="compositionally biased region" description="Basic and acidic residues" evidence="5">
    <location>
        <begin position="162"/>
        <end position="181"/>
    </location>
</feature>
<keyword evidence="3 6" id="KW-1133">Transmembrane helix</keyword>
<evidence type="ECO:0000256" key="4">
    <source>
        <dbReference type="ARBA" id="ARBA00023136"/>
    </source>
</evidence>
<feature type="compositionally biased region" description="Low complexity" evidence="5">
    <location>
        <begin position="265"/>
        <end position="275"/>
    </location>
</feature>
<keyword evidence="8" id="KW-1185">Reference proteome</keyword>
<keyword evidence="2 6" id="KW-0812">Transmembrane</keyword>
<keyword evidence="4 6" id="KW-0472">Membrane</keyword>
<reference evidence="7 8" key="1">
    <citation type="submission" date="2020-03" db="EMBL/GenBank/DDBJ databases">
        <title>Genomic Encyclopedia of Type Strains, Phase IV (KMG-IV): sequencing the most valuable type-strain genomes for metagenomic binning, comparative biology and taxonomic classification.</title>
        <authorList>
            <person name="Goeker M."/>
        </authorList>
    </citation>
    <scope>NUCLEOTIDE SEQUENCE [LARGE SCALE GENOMIC DNA]</scope>
    <source>
        <strain evidence="7 8">DSM 19867</strain>
    </source>
</reference>
<dbReference type="PANTHER" id="PTHR36926">
    <property type="entry name" value="COLICIN V PRODUCTION PROTEIN"/>
    <property type="match status" value="1"/>
</dbReference>
<name>A0A846MVE7_9PROT</name>
<feature type="transmembrane region" description="Helical" evidence="6">
    <location>
        <begin position="68"/>
        <end position="86"/>
    </location>
</feature>
<evidence type="ECO:0000256" key="5">
    <source>
        <dbReference type="SAM" id="MobiDB-lite"/>
    </source>
</evidence>
<feature type="compositionally biased region" description="Basic and acidic residues" evidence="5">
    <location>
        <begin position="287"/>
        <end position="309"/>
    </location>
</feature>
<evidence type="ECO:0000256" key="6">
    <source>
        <dbReference type="SAM" id="Phobius"/>
    </source>
</evidence>
<dbReference type="InterPro" id="IPR003825">
    <property type="entry name" value="Colicin-V_CvpA"/>
</dbReference>
<dbReference type="AlphaFoldDB" id="A0A846MVE7"/>
<organism evidence="7 8">
    <name type="scientific">Rhizomicrobium palustre</name>
    <dbReference type="NCBI Taxonomy" id="189966"/>
    <lineage>
        <taxon>Bacteria</taxon>
        <taxon>Pseudomonadati</taxon>
        <taxon>Pseudomonadota</taxon>
        <taxon>Alphaproteobacteria</taxon>
        <taxon>Micropepsales</taxon>
        <taxon>Micropepsaceae</taxon>
        <taxon>Rhizomicrobium</taxon>
    </lineage>
</organism>
<dbReference type="EMBL" id="JAASRM010000001">
    <property type="protein sequence ID" value="NIK87072.1"/>
    <property type="molecule type" value="Genomic_DNA"/>
</dbReference>
<protein>
    <submittedName>
        <fullName evidence="7">Putative membrane protein required for colicin V production</fullName>
    </submittedName>
</protein>
<evidence type="ECO:0000313" key="7">
    <source>
        <dbReference type="EMBL" id="NIK87072.1"/>
    </source>
</evidence>
<dbReference type="GO" id="GO:0009403">
    <property type="term" value="P:toxin biosynthetic process"/>
    <property type="evidence" value="ECO:0007669"/>
    <property type="project" value="InterPro"/>
</dbReference>
<evidence type="ECO:0000256" key="3">
    <source>
        <dbReference type="ARBA" id="ARBA00022989"/>
    </source>
</evidence>
<dbReference type="GO" id="GO:0016020">
    <property type="term" value="C:membrane"/>
    <property type="evidence" value="ECO:0007669"/>
    <property type="project" value="UniProtKB-SubCell"/>
</dbReference>
<feature type="compositionally biased region" description="Low complexity" evidence="5">
    <location>
        <begin position="222"/>
        <end position="235"/>
    </location>
</feature>
<comment type="caution">
    <text evidence="7">The sequence shown here is derived from an EMBL/GenBank/DDBJ whole genome shotgun (WGS) entry which is preliminary data.</text>
</comment>
<evidence type="ECO:0000313" key="8">
    <source>
        <dbReference type="Proteomes" id="UP000570514"/>
    </source>
</evidence>
<dbReference type="InterPro" id="IPR052719">
    <property type="entry name" value="CvpA-like"/>
</dbReference>
<comment type="subcellular location">
    <subcellularLocation>
        <location evidence="1">Membrane</location>
        <topology evidence="1">Multi-pass membrane protein</topology>
    </subcellularLocation>
</comment>
<feature type="transmembrane region" description="Helical" evidence="6">
    <location>
        <begin position="7"/>
        <end position="29"/>
    </location>
</feature>
<dbReference type="Pfam" id="PF02674">
    <property type="entry name" value="Colicin_V"/>
    <property type="match status" value="1"/>
</dbReference>
<evidence type="ECO:0000256" key="2">
    <source>
        <dbReference type="ARBA" id="ARBA00022692"/>
    </source>
</evidence>